<comment type="caution">
    <text evidence="3">The sequence shown here is derived from an EMBL/GenBank/DDBJ whole genome shotgun (WGS) entry which is preliminary data.</text>
</comment>
<accession>T1AT33</accession>
<dbReference type="PANTHER" id="PTHR45753">
    <property type="entry name" value="ORNITHINE CARBAMOYLTRANSFERASE, MITOCHONDRIAL"/>
    <property type="match status" value="1"/>
</dbReference>
<dbReference type="InterPro" id="IPR006131">
    <property type="entry name" value="Asp_carbamoyltransf_Asp/Orn-bd"/>
</dbReference>
<reference evidence="3" key="1">
    <citation type="submission" date="2013-08" db="EMBL/GenBank/DDBJ databases">
        <authorList>
            <person name="Mendez C."/>
            <person name="Richter M."/>
            <person name="Ferrer M."/>
            <person name="Sanchez J."/>
        </authorList>
    </citation>
    <scope>NUCLEOTIDE SEQUENCE</scope>
</reference>
<dbReference type="GO" id="GO:0019240">
    <property type="term" value="P:citrulline biosynthetic process"/>
    <property type="evidence" value="ECO:0007669"/>
    <property type="project" value="TreeGrafter"/>
</dbReference>
<dbReference type="Gene3D" id="3.40.50.1370">
    <property type="entry name" value="Aspartate/ornithine carbamoyltransferase"/>
    <property type="match status" value="1"/>
</dbReference>
<dbReference type="PANTHER" id="PTHR45753:SF3">
    <property type="entry name" value="ORNITHINE TRANSCARBAMYLASE, MITOCHONDRIAL"/>
    <property type="match status" value="1"/>
</dbReference>
<dbReference type="Pfam" id="PF00185">
    <property type="entry name" value="OTCace"/>
    <property type="match status" value="1"/>
</dbReference>
<dbReference type="GO" id="GO:0042450">
    <property type="term" value="P:L-arginine biosynthetic process via ornithine"/>
    <property type="evidence" value="ECO:0007669"/>
    <property type="project" value="TreeGrafter"/>
</dbReference>
<dbReference type="EC" id="2.1.3.-" evidence="3"/>
<dbReference type="InterPro" id="IPR036901">
    <property type="entry name" value="Asp/Orn_carbamoylTrfase_sf"/>
</dbReference>
<proteinExistence type="predicted"/>
<sequence length="108" mass="11607">QEAVGHLDGARVTFVGDGNNVCNSWIEAAQVARLDLRVVTPPGYGPEVRRLAAGAGPSAPGAGRVVVTNDLDQGLADTDVIYTDVWTSMGQEEQHEDRRQDFGPYQIN</sequence>
<dbReference type="AlphaFoldDB" id="T1AT33"/>
<keyword evidence="1 3" id="KW-0808">Transferase</keyword>
<evidence type="ECO:0000256" key="1">
    <source>
        <dbReference type="ARBA" id="ARBA00022679"/>
    </source>
</evidence>
<dbReference type="GO" id="GO:0004585">
    <property type="term" value="F:ornithine carbamoyltransferase activity"/>
    <property type="evidence" value="ECO:0007669"/>
    <property type="project" value="TreeGrafter"/>
</dbReference>
<evidence type="ECO:0000259" key="2">
    <source>
        <dbReference type="Pfam" id="PF00185"/>
    </source>
</evidence>
<dbReference type="EMBL" id="AUZY01004369">
    <property type="protein sequence ID" value="EQD63731.1"/>
    <property type="molecule type" value="Genomic_DNA"/>
</dbReference>
<dbReference type="SUPFAM" id="SSF53671">
    <property type="entry name" value="Aspartate/ornithine carbamoyltransferase"/>
    <property type="match status" value="1"/>
</dbReference>
<feature type="domain" description="Aspartate/ornithine carbamoyltransferase Asp/Orn-binding" evidence="2">
    <location>
        <begin position="9"/>
        <end position="108"/>
    </location>
</feature>
<name>T1AT33_9ZZZZ</name>
<evidence type="ECO:0000313" key="3">
    <source>
        <dbReference type="EMBL" id="EQD63731.1"/>
    </source>
</evidence>
<feature type="non-terminal residue" evidence="3">
    <location>
        <position position="1"/>
    </location>
</feature>
<organism evidence="3">
    <name type="scientific">mine drainage metagenome</name>
    <dbReference type="NCBI Taxonomy" id="410659"/>
    <lineage>
        <taxon>unclassified sequences</taxon>
        <taxon>metagenomes</taxon>
        <taxon>ecological metagenomes</taxon>
    </lineage>
</organism>
<dbReference type="GO" id="GO:0016597">
    <property type="term" value="F:amino acid binding"/>
    <property type="evidence" value="ECO:0007669"/>
    <property type="project" value="InterPro"/>
</dbReference>
<gene>
    <name evidence="3" type="ORF">B1B_06891</name>
</gene>
<feature type="non-terminal residue" evidence="3">
    <location>
        <position position="108"/>
    </location>
</feature>
<reference evidence="3" key="2">
    <citation type="journal article" date="2014" name="ISME J.">
        <title>Microbial stratification in low pH oxic and suboxic macroscopic growths along an acid mine drainage.</title>
        <authorList>
            <person name="Mendez-Garcia C."/>
            <person name="Mesa V."/>
            <person name="Sprenger R.R."/>
            <person name="Richter M."/>
            <person name="Diez M.S."/>
            <person name="Solano J."/>
            <person name="Bargiela R."/>
            <person name="Golyshina O.V."/>
            <person name="Manteca A."/>
            <person name="Ramos J.L."/>
            <person name="Gallego J.R."/>
            <person name="Llorente I."/>
            <person name="Martins Dos Santos V.A."/>
            <person name="Jensen O.N."/>
            <person name="Pelaez A.I."/>
            <person name="Sanchez J."/>
            <person name="Ferrer M."/>
        </authorList>
    </citation>
    <scope>NUCLEOTIDE SEQUENCE</scope>
</reference>
<protein>
    <submittedName>
        <fullName evidence="3">Ornithine carbamoyltransferase</fullName>
        <ecNumber evidence="3">2.1.3.-</ecNumber>
    </submittedName>
</protein>